<evidence type="ECO:0000313" key="14">
    <source>
        <dbReference type="EMBL" id="MBI8988822.1"/>
    </source>
</evidence>
<accession>A0A934M6T2</accession>
<evidence type="ECO:0000256" key="1">
    <source>
        <dbReference type="ARBA" id="ARBA00004651"/>
    </source>
</evidence>
<keyword evidence="3" id="KW-1003">Cell membrane</keyword>
<dbReference type="InterPro" id="IPR044751">
    <property type="entry name" value="Ion_transp-like_CBS"/>
</dbReference>
<feature type="transmembrane region" description="Helical" evidence="11">
    <location>
        <begin position="6"/>
        <end position="30"/>
    </location>
</feature>
<dbReference type="InterPro" id="IPR046342">
    <property type="entry name" value="CBS_dom_sf"/>
</dbReference>
<evidence type="ECO:0000256" key="7">
    <source>
        <dbReference type="ARBA" id="ARBA00023122"/>
    </source>
</evidence>
<dbReference type="EMBL" id="JAEIOS010000011">
    <property type="protein sequence ID" value="MBI8988822.1"/>
    <property type="molecule type" value="Genomic_DNA"/>
</dbReference>
<evidence type="ECO:0000313" key="15">
    <source>
        <dbReference type="Proteomes" id="UP000645966"/>
    </source>
</evidence>
<dbReference type="GO" id="GO:0005886">
    <property type="term" value="C:plasma membrane"/>
    <property type="evidence" value="ECO:0007669"/>
    <property type="project" value="UniProtKB-SubCell"/>
</dbReference>
<keyword evidence="15" id="KW-1185">Reference proteome</keyword>
<organism evidence="14 15">
    <name type="scientific">Corynebacterium meridianum</name>
    <dbReference type="NCBI Taxonomy" id="2765363"/>
    <lineage>
        <taxon>Bacteria</taxon>
        <taxon>Bacillati</taxon>
        <taxon>Actinomycetota</taxon>
        <taxon>Actinomycetes</taxon>
        <taxon>Mycobacteriales</taxon>
        <taxon>Corynebacteriaceae</taxon>
        <taxon>Corynebacterium</taxon>
    </lineage>
</organism>
<evidence type="ECO:0000256" key="8">
    <source>
        <dbReference type="ARBA" id="ARBA00023136"/>
    </source>
</evidence>
<evidence type="ECO:0000256" key="5">
    <source>
        <dbReference type="ARBA" id="ARBA00022737"/>
    </source>
</evidence>
<dbReference type="InterPro" id="IPR051676">
    <property type="entry name" value="UPF0053_domain"/>
</dbReference>
<dbReference type="AlphaFoldDB" id="A0A934M6T2"/>
<dbReference type="Pfam" id="PF03471">
    <property type="entry name" value="CorC_HlyC"/>
    <property type="match status" value="1"/>
</dbReference>
<feature type="transmembrane region" description="Helical" evidence="11">
    <location>
        <begin position="60"/>
        <end position="82"/>
    </location>
</feature>
<evidence type="ECO:0000256" key="10">
    <source>
        <dbReference type="PROSITE-ProRule" id="PRU01193"/>
    </source>
</evidence>
<dbReference type="SUPFAM" id="SSF54631">
    <property type="entry name" value="CBS-domain pair"/>
    <property type="match status" value="1"/>
</dbReference>
<keyword evidence="8 10" id="KW-0472">Membrane</keyword>
<feature type="domain" description="CBS" evidence="12">
    <location>
        <begin position="290"/>
        <end position="347"/>
    </location>
</feature>
<dbReference type="InterPro" id="IPR016169">
    <property type="entry name" value="FAD-bd_PCMH_sub2"/>
</dbReference>
<dbReference type="PROSITE" id="PS51371">
    <property type="entry name" value="CBS"/>
    <property type="match status" value="2"/>
</dbReference>
<dbReference type="RefSeq" id="WP_198737871.1">
    <property type="nucleotide sequence ID" value="NZ_JAEIOS010000011.1"/>
</dbReference>
<evidence type="ECO:0000256" key="4">
    <source>
        <dbReference type="ARBA" id="ARBA00022692"/>
    </source>
</evidence>
<dbReference type="Pfam" id="PF01595">
    <property type="entry name" value="CNNM"/>
    <property type="match status" value="1"/>
</dbReference>
<keyword evidence="5" id="KW-0677">Repeat</keyword>
<sequence length="459" mass="49529">MDILLSILALVGFIALTVGTGFFVAIEFALTGLERSSIENHVANKGDTRARNIQKAHNDLSFELSGAQLGITITTLATGYLAEPVLAQFFDPVLELFGLSDAAARPIALILAMVAATLLSMVYGELVPKNMAITDPLTAARITVGPVRIFNKIFKWFINSLNSTANWLVRKMGIEPADELASARSAQELGALVRNSAKHGGLDQSKAVMLDRSLKFGEATAEEFMTPRSTIEDLDVDDTVEDLLNLALATGHSRFPVTDGDLDATVGVVHVKEAFAVPRENRAKTSLRTLARPIPVVPASLDGDAVLNAVRSAGSQVVLVADEYGGTAGIVTIEDVVEEILGEVYDEHDDAEAERDYVQNGANWDVSGLVRVDDLPEKTGYFAPDGPYETLGGLIMATLGRIPRAGDIALLPQTERDSMDEFESGITGRWLARVTVMDERRVDRVYLTPITNEEAGQYA</sequence>
<name>A0A934M6T2_9CORY</name>
<evidence type="ECO:0000256" key="11">
    <source>
        <dbReference type="SAM" id="Phobius"/>
    </source>
</evidence>
<proteinExistence type="inferred from homology"/>
<keyword evidence="4 10" id="KW-0812">Transmembrane</keyword>
<dbReference type="SUPFAM" id="SSF56176">
    <property type="entry name" value="FAD-binding/transporter-associated domain-like"/>
    <property type="match status" value="1"/>
</dbReference>
<dbReference type="InterPro" id="IPR000644">
    <property type="entry name" value="CBS_dom"/>
</dbReference>
<dbReference type="InterPro" id="IPR002550">
    <property type="entry name" value="CNNM"/>
</dbReference>
<dbReference type="InterPro" id="IPR036318">
    <property type="entry name" value="FAD-bd_PCMH-like_sf"/>
</dbReference>
<evidence type="ECO:0000259" key="12">
    <source>
        <dbReference type="PROSITE" id="PS51371"/>
    </source>
</evidence>
<dbReference type="PANTHER" id="PTHR43099:SF6">
    <property type="entry name" value="UPF0053 PROTEIN RV1842C"/>
    <property type="match status" value="1"/>
</dbReference>
<dbReference type="PANTHER" id="PTHR43099">
    <property type="entry name" value="UPF0053 PROTEIN YRKA"/>
    <property type="match status" value="1"/>
</dbReference>
<evidence type="ECO:0000259" key="13">
    <source>
        <dbReference type="PROSITE" id="PS51846"/>
    </source>
</evidence>
<comment type="subcellular location">
    <subcellularLocation>
        <location evidence="1">Cell membrane</location>
        <topology evidence="1">Multi-pass membrane protein</topology>
    </subcellularLocation>
</comment>
<dbReference type="GO" id="GO:0050660">
    <property type="term" value="F:flavin adenine dinucleotide binding"/>
    <property type="evidence" value="ECO:0007669"/>
    <property type="project" value="InterPro"/>
</dbReference>
<dbReference type="SMART" id="SM01091">
    <property type="entry name" value="CorC_HlyC"/>
    <property type="match status" value="1"/>
</dbReference>
<protein>
    <submittedName>
        <fullName evidence="14">HlyC/CorC family transporter</fullName>
    </submittedName>
</protein>
<dbReference type="Proteomes" id="UP000645966">
    <property type="component" value="Unassembled WGS sequence"/>
</dbReference>
<feature type="domain" description="CNNM transmembrane" evidence="13">
    <location>
        <begin position="2"/>
        <end position="206"/>
    </location>
</feature>
<evidence type="ECO:0000256" key="3">
    <source>
        <dbReference type="ARBA" id="ARBA00022475"/>
    </source>
</evidence>
<gene>
    <name evidence="14" type="ORF">JDV75_03485</name>
</gene>
<feature type="transmembrane region" description="Helical" evidence="11">
    <location>
        <begin position="102"/>
        <end position="123"/>
    </location>
</feature>
<dbReference type="PROSITE" id="PS51846">
    <property type="entry name" value="CNNM"/>
    <property type="match status" value="1"/>
</dbReference>
<dbReference type="InterPro" id="IPR005170">
    <property type="entry name" value="Transptr-assoc_dom"/>
</dbReference>
<comment type="similarity">
    <text evidence="2">Belongs to the UPF0053 family.</text>
</comment>
<keyword evidence="7 9" id="KW-0129">CBS domain</keyword>
<evidence type="ECO:0000256" key="6">
    <source>
        <dbReference type="ARBA" id="ARBA00022989"/>
    </source>
</evidence>
<dbReference type="Gene3D" id="3.30.465.10">
    <property type="match status" value="1"/>
</dbReference>
<reference evidence="14" key="1">
    <citation type="submission" date="2020-12" db="EMBL/GenBank/DDBJ databases">
        <title>Genome public.</title>
        <authorList>
            <person name="Sun Q."/>
        </authorList>
    </citation>
    <scope>NUCLEOTIDE SEQUENCE</scope>
    <source>
        <strain evidence="14">CCM 8863</strain>
    </source>
</reference>
<dbReference type="CDD" id="cd04590">
    <property type="entry name" value="CBS_pair_CorC_HlyC_assoc"/>
    <property type="match status" value="1"/>
</dbReference>
<evidence type="ECO:0000256" key="2">
    <source>
        <dbReference type="ARBA" id="ARBA00006337"/>
    </source>
</evidence>
<feature type="domain" description="CBS" evidence="12">
    <location>
        <begin position="225"/>
        <end position="284"/>
    </location>
</feature>
<dbReference type="Pfam" id="PF00571">
    <property type="entry name" value="CBS"/>
    <property type="match status" value="2"/>
</dbReference>
<evidence type="ECO:0000256" key="9">
    <source>
        <dbReference type="PROSITE-ProRule" id="PRU00703"/>
    </source>
</evidence>
<dbReference type="Gene3D" id="3.10.580.10">
    <property type="entry name" value="CBS-domain"/>
    <property type="match status" value="1"/>
</dbReference>
<keyword evidence="6 10" id="KW-1133">Transmembrane helix</keyword>
<comment type="caution">
    <text evidence="14">The sequence shown here is derived from an EMBL/GenBank/DDBJ whole genome shotgun (WGS) entry which is preliminary data.</text>
</comment>